<keyword evidence="1" id="KW-0479">Metal-binding</keyword>
<keyword evidence="2" id="KW-0378">Hydrolase</keyword>
<name>A0AAW5N5L4_9BACT</name>
<dbReference type="Gene3D" id="3.60.21.10">
    <property type="match status" value="1"/>
</dbReference>
<keyword evidence="3" id="KW-0812">Transmembrane</keyword>
<dbReference type="GO" id="GO:0009245">
    <property type="term" value="P:lipid A biosynthetic process"/>
    <property type="evidence" value="ECO:0007669"/>
    <property type="project" value="TreeGrafter"/>
</dbReference>
<dbReference type="InterPro" id="IPR029052">
    <property type="entry name" value="Metallo-depent_PP-like"/>
</dbReference>
<evidence type="ECO:0000259" key="4">
    <source>
        <dbReference type="Pfam" id="PF00149"/>
    </source>
</evidence>
<evidence type="ECO:0000256" key="3">
    <source>
        <dbReference type="SAM" id="Phobius"/>
    </source>
</evidence>
<feature type="domain" description="Calcineurin-like phosphoesterase" evidence="4">
    <location>
        <begin position="145"/>
        <end position="324"/>
    </location>
</feature>
<evidence type="ECO:0000256" key="2">
    <source>
        <dbReference type="ARBA" id="ARBA00022801"/>
    </source>
</evidence>
<dbReference type="PANTHER" id="PTHR31302">
    <property type="entry name" value="TRANSMEMBRANE PROTEIN WITH METALLOPHOSPHOESTERASE DOMAIN-RELATED"/>
    <property type="match status" value="1"/>
</dbReference>
<dbReference type="GO" id="GO:0016020">
    <property type="term" value="C:membrane"/>
    <property type="evidence" value="ECO:0007669"/>
    <property type="project" value="GOC"/>
</dbReference>
<dbReference type="Pfam" id="PF00149">
    <property type="entry name" value="Metallophos"/>
    <property type="match status" value="1"/>
</dbReference>
<dbReference type="GO" id="GO:0008758">
    <property type="term" value="F:UDP-2,3-diacylglucosamine hydrolase activity"/>
    <property type="evidence" value="ECO:0007669"/>
    <property type="project" value="TreeGrafter"/>
</dbReference>
<keyword evidence="3" id="KW-1133">Transmembrane helix</keyword>
<feature type="transmembrane region" description="Helical" evidence="3">
    <location>
        <begin position="98"/>
        <end position="119"/>
    </location>
</feature>
<dbReference type="InterPro" id="IPR004843">
    <property type="entry name" value="Calcineurin-like_PHP"/>
</dbReference>
<dbReference type="GO" id="GO:0046872">
    <property type="term" value="F:metal ion binding"/>
    <property type="evidence" value="ECO:0007669"/>
    <property type="project" value="UniProtKB-KW"/>
</dbReference>
<organism evidence="5 6">
    <name type="scientific">Phocaeicola barnesiae</name>
    <dbReference type="NCBI Taxonomy" id="376804"/>
    <lineage>
        <taxon>Bacteria</taxon>
        <taxon>Pseudomonadati</taxon>
        <taxon>Bacteroidota</taxon>
        <taxon>Bacteroidia</taxon>
        <taxon>Bacteroidales</taxon>
        <taxon>Bacteroidaceae</taxon>
        <taxon>Phocaeicola</taxon>
    </lineage>
</organism>
<keyword evidence="6" id="KW-1185">Reference proteome</keyword>
<keyword evidence="3" id="KW-0472">Membrane</keyword>
<evidence type="ECO:0000256" key="1">
    <source>
        <dbReference type="ARBA" id="ARBA00022723"/>
    </source>
</evidence>
<dbReference type="EMBL" id="JANRHJ010000003">
    <property type="protein sequence ID" value="MCR8873125.1"/>
    <property type="molecule type" value="Genomic_DNA"/>
</dbReference>
<dbReference type="RefSeq" id="WP_235300509.1">
    <property type="nucleotide sequence ID" value="NZ_CALULB010000001.1"/>
</dbReference>
<sequence>MILLRVTIAFLLLLLLPDWYIHRVYLKGLANWQKRLYWAPSLLLLALLGIFVTAQETFHDYFGIYLIVVLCIAVPKTFFVLFSLLVRGIGKLCRCSLPHGWIALFPSLGVCGYVIYGAVYGKENFKIHEVTFCSPDLPEAFDGYRILQISDIHSGSWKGNSEGLQRAINLCNAIQPDLAVFTGDLVNSRSDELPEFAPVFRQLTAKDGVYSILGNHDYGTYAHWDSEQDRLANVDSLIAYQRRMGWQLLLNEHRVLHRGNDSIALVGVENCGKPPFPDRADLPKALQGTEGMFKVLLSHDPTHWRREVLPDTDVQLMLAGHTHDMQISLLGFSVSRFIYPEHRGMYLENGRGLYVNIGLGYVLFPMRLGAWPEITVLTLRKCN</sequence>
<feature type="transmembrane region" description="Helical" evidence="3">
    <location>
        <begin position="36"/>
        <end position="54"/>
    </location>
</feature>
<reference evidence="5 6" key="1">
    <citation type="submission" date="2022-08" db="EMBL/GenBank/DDBJ databases">
        <authorList>
            <person name="Zeman M."/>
            <person name="Kubasova T."/>
        </authorList>
    </citation>
    <scope>NUCLEOTIDE SEQUENCE [LARGE SCALE GENOMIC DNA]</scope>
    <source>
        <strain evidence="5 6">ET62</strain>
    </source>
</reference>
<dbReference type="Proteomes" id="UP001204579">
    <property type="component" value="Unassembled WGS sequence"/>
</dbReference>
<accession>A0AAW5N5L4</accession>
<dbReference type="SUPFAM" id="SSF56300">
    <property type="entry name" value="Metallo-dependent phosphatases"/>
    <property type="match status" value="1"/>
</dbReference>
<proteinExistence type="predicted"/>
<dbReference type="InterPro" id="IPR051158">
    <property type="entry name" value="Metallophosphoesterase_sf"/>
</dbReference>
<evidence type="ECO:0000313" key="6">
    <source>
        <dbReference type="Proteomes" id="UP001204579"/>
    </source>
</evidence>
<comment type="caution">
    <text evidence="5">The sequence shown here is derived from an EMBL/GenBank/DDBJ whole genome shotgun (WGS) entry which is preliminary data.</text>
</comment>
<dbReference type="PANTHER" id="PTHR31302:SF31">
    <property type="entry name" value="PHOSPHODIESTERASE YAEI"/>
    <property type="match status" value="1"/>
</dbReference>
<protein>
    <submittedName>
        <fullName evidence="5">Metallophosphoesterase</fullName>
    </submittedName>
</protein>
<feature type="transmembrane region" description="Helical" evidence="3">
    <location>
        <begin position="61"/>
        <end position="86"/>
    </location>
</feature>
<dbReference type="CDD" id="cd07385">
    <property type="entry name" value="MPP_YkuE_C"/>
    <property type="match status" value="1"/>
</dbReference>
<dbReference type="AlphaFoldDB" id="A0AAW5N5L4"/>
<evidence type="ECO:0000313" key="5">
    <source>
        <dbReference type="EMBL" id="MCR8873125.1"/>
    </source>
</evidence>
<gene>
    <name evidence="5" type="ORF">NW209_03650</name>
</gene>